<name>A0ABR0DCS6_9LAMI</name>
<reference evidence="1 2" key="1">
    <citation type="journal article" date="2023" name="bioRxiv">
        <title>Genome report: Whole genome sequence and annotation of Penstemon davidsonii.</title>
        <authorList>
            <person name="Ostevik K.L."/>
            <person name="Alabady M."/>
            <person name="Zhang M."/>
            <person name="Rausher M.D."/>
        </authorList>
    </citation>
    <scope>NUCLEOTIDE SEQUENCE [LARGE SCALE GENOMIC DNA]</scope>
    <source>
        <strain evidence="1">DNT005</strain>
        <tissue evidence="1">Whole leaf</tissue>
    </source>
</reference>
<comment type="caution">
    <text evidence="1">The sequence shown here is derived from an EMBL/GenBank/DDBJ whole genome shotgun (WGS) entry which is preliminary data.</text>
</comment>
<evidence type="ECO:0000313" key="2">
    <source>
        <dbReference type="Proteomes" id="UP001291926"/>
    </source>
</evidence>
<dbReference type="InterPro" id="IPR016169">
    <property type="entry name" value="FAD-bd_PCMH_sub2"/>
</dbReference>
<sequence>MEEKFPELGLVEQDCIEMSWIESILFFAGFPNGSPIDVQLKRPGDCYNNFKGKSDYVREPIPVHGLEGIWKYLNEEDENRHEL</sequence>
<dbReference type="PANTHER" id="PTHR32448">
    <property type="entry name" value="OS08G0158400 PROTEIN"/>
    <property type="match status" value="1"/>
</dbReference>
<dbReference type="EMBL" id="JAYDYQ010002152">
    <property type="protein sequence ID" value="KAK4486977.1"/>
    <property type="molecule type" value="Genomic_DNA"/>
</dbReference>
<gene>
    <name evidence="1" type="ORF">RD792_006292</name>
</gene>
<dbReference type="Gene3D" id="3.30.465.10">
    <property type="match status" value="1"/>
</dbReference>
<accession>A0ABR0DCS6</accession>
<dbReference type="Proteomes" id="UP001291926">
    <property type="component" value="Unassembled WGS sequence"/>
</dbReference>
<evidence type="ECO:0000313" key="1">
    <source>
        <dbReference type="EMBL" id="KAK4486977.1"/>
    </source>
</evidence>
<protein>
    <submittedName>
        <fullName evidence="1">Uncharacterized protein</fullName>
    </submittedName>
</protein>
<keyword evidence="2" id="KW-1185">Reference proteome</keyword>
<organism evidence="1 2">
    <name type="scientific">Penstemon davidsonii</name>
    <dbReference type="NCBI Taxonomy" id="160366"/>
    <lineage>
        <taxon>Eukaryota</taxon>
        <taxon>Viridiplantae</taxon>
        <taxon>Streptophyta</taxon>
        <taxon>Embryophyta</taxon>
        <taxon>Tracheophyta</taxon>
        <taxon>Spermatophyta</taxon>
        <taxon>Magnoliopsida</taxon>
        <taxon>eudicotyledons</taxon>
        <taxon>Gunneridae</taxon>
        <taxon>Pentapetalae</taxon>
        <taxon>asterids</taxon>
        <taxon>lamiids</taxon>
        <taxon>Lamiales</taxon>
        <taxon>Plantaginaceae</taxon>
        <taxon>Cheloneae</taxon>
        <taxon>Penstemon</taxon>
    </lineage>
</organism>
<dbReference type="Gene3D" id="3.40.462.20">
    <property type="match status" value="1"/>
</dbReference>
<proteinExistence type="predicted"/>